<feature type="compositionally biased region" description="Polar residues" evidence="1">
    <location>
        <begin position="46"/>
        <end position="56"/>
    </location>
</feature>
<sequence>MAGRLVCDPARVVALPPQRLGGGCLGAPHAGRWPLHPHALPRHPLFQSQQMASNRVSLRRGGKNKKKEGLSNTDFALRHNDGSTNEREGRDLH</sequence>
<accession>W7T1P4</accession>
<comment type="caution">
    <text evidence="2">The sequence shown here is derived from an EMBL/GenBank/DDBJ whole genome shotgun (WGS) entry which is preliminary data.</text>
</comment>
<dbReference type="EMBL" id="AZIL01002892">
    <property type="protein sequence ID" value="EWM20662.1"/>
    <property type="molecule type" value="Genomic_DNA"/>
</dbReference>
<dbReference type="Proteomes" id="UP000019335">
    <property type="component" value="Unassembled WGS sequence"/>
</dbReference>
<dbReference type="AlphaFoldDB" id="W7T1P4"/>
<proteinExistence type="predicted"/>
<organism evidence="2 3">
    <name type="scientific">Nannochloropsis gaditana</name>
    <dbReference type="NCBI Taxonomy" id="72520"/>
    <lineage>
        <taxon>Eukaryota</taxon>
        <taxon>Sar</taxon>
        <taxon>Stramenopiles</taxon>
        <taxon>Ochrophyta</taxon>
        <taxon>Eustigmatophyceae</taxon>
        <taxon>Eustigmatales</taxon>
        <taxon>Monodopsidaceae</taxon>
        <taxon>Nannochloropsis</taxon>
    </lineage>
</organism>
<feature type="compositionally biased region" description="Basic and acidic residues" evidence="1">
    <location>
        <begin position="76"/>
        <end position="93"/>
    </location>
</feature>
<evidence type="ECO:0000256" key="1">
    <source>
        <dbReference type="SAM" id="MobiDB-lite"/>
    </source>
</evidence>
<evidence type="ECO:0000313" key="3">
    <source>
        <dbReference type="Proteomes" id="UP000019335"/>
    </source>
</evidence>
<keyword evidence="3" id="KW-1185">Reference proteome</keyword>
<protein>
    <submittedName>
        <fullName evidence="2">Uncharacterized protein</fullName>
    </submittedName>
</protein>
<gene>
    <name evidence="2" type="ORF">Naga_100172g1</name>
</gene>
<reference evidence="2 3" key="1">
    <citation type="journal article" date="2014" name="Mol. Plant">
        <title>Chromosome Scale Genome Assembly and Transcriptome Profiling of Nannochloropsis gaditana in Nitrogen Depletion.</title>
        <authorList>
            <person name="Corteggiani Carpinelli E."/>
            <person name="Telatin A."/>
            <person name="Vitulo N."/>
            <person name="Forcato C."/>
            <person name="D'Angelo M."/>
            <person name="Schiavon R."/>
            <person name="Vezzi A."/>
            <person name="Giacometti G.M."/>
            <person name="Morosinotto T."/>
            <person name="Valle G."/>
        </authorList>
    </citation>
    <scope>NUCLEOTIDE SEQUENCE [LARGE SCALE GENOMIC DNA]</scope>
    <source>
        <strain evidence="2 3">B-31</strain>
    </source>
</reference>
<feature type="region of interest" description="Disordered" evidence="1">
    <location>
        <begin position="45"/>
        <end position="93"/>
    </location>
</feature>
<evidence type="ECO:0000313" key="2">
    <source>
        <dbReference type="EMBL" id="EWM20662.1"/>
    </source>
</evidence>
<feature type="compositionally biased region" description="Basic residues" evidence="1">
    <location>
        <begin position="57"/>
        <end position="66"/>
    </location>
</feature>
<name>W7T1P4_9STRA</name>